<dbReference type="SUPFAM" id="SSF51735">
    <property type="entry name" value="NAD(P)-binding Rossmann-fold domains"/>
    <property type="match status" value="1"/>
</dbReference>
<dbReference type="PANTHER" id="PTHR10491:SF4">
    <property type="entry name" value="METHIONINE ADENOSYLTRANSFERASE 2 SUBUNIT BETA"/>
    <property type="match status" value="1"/>
</dbReference>
<sequence>MRIVVFGRNGQVARCLREEAGDALVALSRDEADLMQEGAAQKAITAHQPDIVINAAAYTAVDKAEQEQNAAAQVNAKAPDEMALAAKAAGAQFIHLSSDYVFDGKSEAPYTETDAANPLNVYGQTKLAGEQAVLSANPQAIIMRTSWVFSEFGGNFVKTMLRLGAERDSLSIVADQIGGPTPARDIAKTLLAIAAKKHRGAPGEGIYHYQGAPTVSWAQFAGKIFDYAGLSVAVAPIPTAQYPTPATRPLNTHLNCGKIERDFGVAMPDWRVRLRQIIDTLSRK</sequence>
<name>A0A3B0RUR3_9ZZZZ</name>
<dbReference type="GO" id="GO:0008831">
    <property type="term" value="F:dTDP-4-dehydrorhamnose reductase activity"/>
    <property type="evidence" value="ECO:0007669"/>
    <property type="project" value="UniProtKB-EC"/>
</dbReference>
<dbReference type="PANTHER" id="PTHR10491">
    <property type="entry name" value="DTDP-4-DEHYDRORHAMNOSE REDUCTASE"/>
    <property type="match status" value="1"/>
</dbReference>
<dbReference type="AlphaFoldDB" id="A0A3B0RUR3"/>
<evidence type="ECO:0000313" key="2">
    <source>
        <dbReference type="EMBL" id="VAV97200.1"/>
    </source>
</evidence>
<dbReference type="EC" id="1.1.1.133" evidence="2"/>
<proteinExistence type="predicted"/>
<dbReference type="InterPro" id="IPR005913">
    <property type="entry name" value="dTDP_dehydrorham_reduct"/>
</dbReference>
<dbReference type="Gene3D" id="3.90.25.10">
    <property type="entry name" value="UDP-galactose 4-epimerase, domain 1"/>
    <property type="match status" value="1"/>
</dbReference>
<gene>
    <name evidence="2" type="ORF">MNBD_ALPHA05-1086</name>
</gene>
<evidence type="ECO:0000259" key="1">
    <source>
        <dbReference type="Pfam" id="PF04321"/>
    </source>
</evidence>
<keyword evidence="2" id="KW-0560">Oxidoreductase</keyword>
<accession>A0A3B0RUR3</accession>
<dbReference type="Pfam" id="PF04321">
    <property type="entry name" value="RmlD_sub_bind"/>
    <property type="match status" value="1"/>
</dbReference>
<dbReference type="GO" id="GO:0005829">
    <property type="term" value="C:cytosol"/>
    <property type="evidence" value="ECO:0007669"/>
    <property type="project" value="TreeGrafter"/>
</dbReference>
<protein>
    <submittedName>
        <fullName evidence="2">dTDP-4-dehydrorhamnose reductase</fullName>
        <ecNumber evidence="2">1.1.1.133</ecNumber>
    </submittedName>
</protein>
<organism evidence="2">
    <name type="scientific">hydrothermal vent metagenome</name>
    <dbReference type="NCBI Taxonomy" id="652676"/>
    <lineage>
        <taxon>unclassified sequences</taxon>
        <taxon>metagenomes</taxon>
        <taxon>ecological metagenomes</taxon>
    </lineage>
</organism>
<dbReference type="InterPro" id="IPR029903">
    <property type="entry name" value="RmlD-like-bd"/>
</dbReference>
<reference evidence="2" key="1">
    <citation type="submission" date="2018-06" db="EMBL/GenBank/DDBJ databases">
        <authorList>
            <person name="Zhirakovskaya E."/>
        </authorList>
    </citation>
    <scope>NUCLEOTIDE SEQUENCE</scope>
</reference>
<dbReference type="Gene3D" id="3.40.50.720">
    <property type="entry name" value="NAD(P)-binding Rossmann-like Domain"/>
    <property type="match status" value="1"/>
</dbReference>
<dbReference type="EMBL" id="UOEH01000220">
    <property type="protein sequence ID" value="VAV97200.1"/>
    <property type="molecule type" value="Genomic_DNA"/>
</dbReference>
<feature type="domain" description="RmlD-like substrate binding" evidence="1">
    <location>
        <begin position="1"/>
        <end position="281"/>
    </location>
</feature>
<dbReference type="CDD" id="cd05254">
    <property type="entry name" value="dTDP_HR_like_SDR_e"/>
    <property type="match status" value="1"/>
</dbReference>
<dbReference type="NCBIfam" id="TIGR01214">
    <property type="entry name" value="rmlD"/>
    <property type="match status" value="1"/>
</dbReference>
<dbReference type="InterPro" id="IPR036291">
    <property type="entry name" value="NAD(P)-bd_dom_sf"/>
</dbReference>
<dbReference type="GO" id="GO:0019305">
    <property type="term" value="P:dTDP-rhamnose biosynthetic process"/>
    <property type="evidence" value="ECO:0007669"/>
    <property type="project" value="TreeGrafter"/>
</dbReference>